<dbReference type="SMART" id="SM00327">
    <property type="entry name" value="VWA"/>
    <property type="match status" value="1"/>
</dbReference>
<organism evidence="2 3">
    <name type="scientific">Paramecium tetraurelia</name>
    <dbReference type="NCBI Taxonomy" id="5888"/>
    <lineage>
        <taxon>Eukaryota</taxon>
        <taxon>Sar</taxon>
        <taxon>Alveolata</taxon>
        <taxon>Ciliophora</taxon>
        <taxon>Intramacronucleata</taxon>
        <taxon>Oligohymenophorea</taxon>
        <taxon>Peniculida</taxon>
        <taxon>Parameciidae</taxon>
        <taxon>Paramecium</taxon>
    </lineage>
</organism>
<dbReference type="OMA" id="GGEICNI"/>
<evidence type="ECO:0000259" key="1">
    <source>
        <dbReference type="PROSITE" id="PS50234"/>
    </source>
</evidence>
<feature type="domain" description="VWFA" evidence="1">
    <location>
        <begin position="75"/>
        <end position="209"/>
    </location>
</feature>
<sequence>MSAFNKYYSILESNKDIKQQYKQNNPEDEIPEKSKQIQEMNNPIDIRYGYQDKSSLLFQINKKFPNQPDFKIGVDLIYLIDISQSLNDESLEKIKSALKCLVNYLSDQDRLCIVTYSNKACQLFPLIPLSEKNKLKIIKKIEQITIKKENSNIYSALQITLLSLELRQFKNEITNVNIISQDQDLRKYSNDFKEAFQNEQAFKLKVFLLFSQDLIQFCQKKKRESQKFGRYHIMKKFDQLSSLLCFETLKLQQTVILNLEIRVKTHQNNPIQISECSGGKFIYVSPYEIRIKKKLVSIGQNKPHLIGIGNIPKSEGGEICNIEVSFQQIHSNHHQNYDIPIYAQSQKNNILDETVMVQIYKLKSRSQMNEAMLYYDPYRIQDCIEILQMFQSEVADLPDGIKQQLNVEMQQFELALSQYKHNPAQQIENPFTKIDQQSKILKLKVFDKL</sequence>
<keyword evidence="3" id="KW-1185">Reference proteome</keyword>
<evidence type="ECO:0000313" key="3">
    <source>
        <dbReference type="Proteomes" id="UP000000600"/>
    </source>
</evidence>
<name>A0BCR6_PARTE</name>
<dbReference type="EMBL" id="CT867986">
    <property type="protein sequence ID" value="CAK56333.1"/>
    <property type="molecule type" value="Genomic_DNA"/>
</dbReference>
<evidence type="ECO:0000313" key="2">
    <source>
        <dbReference type="EMBL" id="CAK56333.1"/>
    </source>
</evidence>
<dbReference type="SUPFAM" id="SSF53300">
    <property type="entry name" value="vWA-like"/>
    <property type="match status" value="1"/>
</dbReference>
<protein>
    <recommendedName>
        <fullName evidence="1">VWFA domain-containing protein</fullName>
    </recommendedName>
</protein>
<proteinExistence type="predicted"/>
<dbReference type="InParanoid" id="A0BCR6"/>
<gene>
    <name evidence="2" type="ORF">GSPATT00004427001</name>
</gene>
<dbReference type="KEGG" id="ptm:GSPATT00004427001"/>
<dbReference type="Gene3D" id="3.40.50.410">
    <property type="entry name" value="von Willebrand factor, type A domain"/>
    <property type="match status" value="1"/>
</dbReference>
<accession>A0BCR6</accession>
<dbReference type="AlphaFoldDB" id="A0BCR6"/>
<dbReference type="GeneID" id="5009515"/>
<dbReference type="InterPro" id="IPR002035">
    <property type="entry name" value="VWF_A"/>
</dbReference>
<dbReference type="Proteomes" id="UP000000600">
    <property type="component" value="Unassembled WGS sequence"/>
</dbReference>
<dbReference type="RefSeq" id="XP_001423731.1">
    <property type="nucleotide sequence ID" value="XM_001423694.1"/>
</dbReference>
<dbReference type="Pfam" id="PF00092">
    <property type="entry name" value="VWA"/>
    <property type="match status" value="1"/>
</dbReference>
<dbReference type="HOGENOM" id="CLU_609003_0_0_1"/>
<dbReference type="PROSITE" id="PS50234">
    <property type="entry name" value="VWFA"/>
    <property type="match status" value="1"/>
</dbReference>
<dbReference type="OrthoDB" id="299997at2759"/>
<reference evidence="2 3" key="1">
    <citation type="journal article" date="2006" name="Nature">
        <title>Global trends of whole-genome duplications revealed by the ciliate Paramecium tetraurelia.</title>
        <authorList>
            <consortium name="Genoscope"/>
            <person name="Aury J.-M."/>
            <person name="Jaillon O."/>
            <person name="Duret L."/>
            <person name="Noel B."/>
            <person name="Jubin C."/>
            <person name="Porcel B.M."/>
            <person name="Segurens B."/>
            <person name="Daubin V."/>
            <person name="Anthouard V."/>
            <person name="Aiach N."/>
            <person name="Arnaiz O."/>
            <person name="Billaut A."/>
            <person name="Beisson J."/>
            <person name="Blanc I."/>
            <person name="Bouhouche K."/>
            <person name="Camara F."/>
            <person name="Duharcourt S."/>
            <person name="Guigo R."/>
            <person name="Gogendeau D."/>
            <person name="Katinka M."/>
            <person name="Keller A.-M."/>
            <person name="Kissmehl R."/>
            <person name="Klotz C."/>
            <person name="Koll F."/>
            <person name="Le Moue A."/>
            <person name="Lepere C."/>
            <person name="Malinsky S."/>
            <person name="Nowacki M."/>
            <person name="Nowak J.K."/>
            <person name="Plattner H."/>
            <person name="Poulain J."/>
            <person name="Ruiz F."/>
            <person name="Serrano V."/>
            <person name="Zagulski M."/>
            <person name="Dessen P."/>
            <person name="Betermier M."/>
            <person name="Weissenbach J."/>
            <person name="Scarpelli C."/>
            <person name="Schachter V."/>
            <person name="Sperling L."/>
            <person name="Meyer E."/>
            <person name="Cohen J."/>
            <person name="Wincker P."/>
        </authorList>
    </citation>
    <scope>NUCLEOTIDE SEQUENCE [LARGE SCALE GENOMIC DNA]</scope>
    <source>
        <strain evidence="2 3">Stock d4-2</strain>
    </source>
</reference>
<dbReference type="InterPro" id="IPR036465">
    <property type="entry name" value="vWFA_dom_sf"/>
</dbReference>